<organism evidence="2 3">
    <name type="scientific">Apostasia shenzhenica</name>
    <dbReference type="NCBI Taxonomy" id="1088818"/>
    <lineage>
        <taxon>Eukaryota</taxon>
        <taxon>Viridiplantae</taxon>
        <taxon>Streptophyta</taxon>
        <taxon>Embryophyta</taxon>
        <taxon>Tracheophyta</taxon>
        <taxon>Spermatophyta</taxon>
        <taxon>Magnoliopsida</taxon>
        <taxon>Liliopsida</taxon>
        <taxon>Asparagales</taxon>
        <taxon>Orchidaceae</taxon>
        <taxon>Apostasioideae</taxon>
        <taxon>Apostasia</taxon>
    </lineage>
</organism>
<accession>A0A2I0B4G6</accession>
<evidence type="ECO:0000313" key="3">
    <source>
        <dbReference type="Proteomes" id="UP000236161"/>
    </source>
</evidence>
<reference evidence="2 3" key="1">
    <citation type="journal article" date="2017" name="Nature">
        <title>The Apostasia genome and the evolution of orchids.</title>
        <authorList>
            <person name="Zhang G.Q."/>
            <person name="Liu K.W."/>
            <person name="Li Z."/>
            <person name="Lohaus R."/>
            <person name="Hsiao Y.Y."/>
            <person name="Niu S.C."/>
            <person name="Wang J.Y."/>
            <person name="Lin Y.C."/>
            <person name="Xu Q."/>
            <person name="Chen L.J."/>
            <person name="Yoshida K."/>
            <person name="Fujiwara S."/>
            <person name="Wang Z.W."/>
            <person name="Zhang Y.Q."/>
            <person name="Mitsuda N."/>
            <person name="Wang M."/>
            <person name="Liu G.H."/>
            <person name="Pecoraro L."/>
            <person name="Huang H.X."/>
            <person name="Xiao X.J."/>
            <person name="Lin M."/>
            <person name="Wu X.Y."/>
            <person name="Wu W.L."/>
            <person name="Chen Y.Y."/>
            <person name="Chang S.B."/>
            <person name="Sakamoto S."/>
            <person name="Ohme-Takagi M."/>
            <person name="Yagi M."/>
            <person name="Zeng S.J."/>
            <person name="Shen C.Y."/>
            <person name="Yeh C.M."/>
            <person name="Luo Y.B."/>
            <person name="Tsai W.C."/>
            <person name="Van de Peer Y."/>
            <person name="Liu Z.J."/>
        </authorList>
    </citation>
    <scope>NUCLEOTIDE SEQUENCE [LARGE SCALE GENOMIC DNA]</scope>
    <source>
        <strain evidence="3">cv. Shenzhen</strain>
        <tissue evidence="2">Stem</tissue>
    </source>
</reference>
<dbReference type="Proteomes" id="UP000236161">
    <property type="component" value="Unassembled WGS sequence"/>
</dbReference>
<feature type="region of interest" description="Disordered" evidence="1">
    <location>
        <begin position="1"/>
        <end position="75"/>
    </location>
</feature>
<dbReference type="AlphaFoldDB" id="A0A2I0B4G6"/>
<proteinExistence type="predicted"/>
<dbReference type="PANTHER" id="PTHR33448:SF10">
    <property type="entry name" value="PROTAMINE P1 FAMILY PROTEIN"/>
    <property type="match status" value="1"/>
</dbReference>
<evidence type="ECO:0000313" key="2">
    <source>
        <dbReference type="EMBL" id="PKA62670.1"/>
    </source>
</evidence>
<feature type="compositionally biased region" description="Basic residues" evidence="1">
    <location>
        <begin position="21"/>
        <end position="33"/>
    </location>
</feature>
<dbReference type="PANTHER" id="PTHR33448">
    <property type="entry name" value="CHLOROPLAST PROTEIN HCF243-RELATED"/>
    <property type="match status" value="1"/>
</dbReference>
<name>A0A2I0B4G6_9ASPA</name>
<evidence type="ECO:0000256" key="1">
    <source>
        <dbReference type="SAM" id="MobiDB-lite"/>
    </source>
</evidence>
<dbReference type="OrthoDB" id="785861at2759"/>
<dbReference type="STRING" id="1088818.A0A2I0B4G6"/>
<feature type="compositionally biased region" description="Low complexity" evidence="1">
    <location>
        <begin position="34"/>
        <end position="56"/>
    </location>
</feature>
<keyword evidence="3" id="KW-1185">Reference proteome</keyword>
<sequence>MVPASPGRADKLPAPGLARLLRGKGGSRSRSRSRSSLSRASPLFASRSRSVGRASAPPVDAGENGEPSSPKVTCIGQVRIRKKGKMWRGWPIGLRFEGNARHRQRMEPIDADPALTPPPAALSSSVWGDWGKPIAAECEREDADRTDSSTPPKNALILMRCRSAPHNRSSALSIRFGGVMEEEEEDEEEEARCPSSRPLFLKRCKSEPARMAAPEAANCSKNSGEELTVILKD</sequence>
<dbReference type="EMBL" id="KZ451916">
    <property type="protein sequence ID" value="PKA62670.1"/>
    <property type="molecule type" value="Genomic_DNA"/>
</dbReference>
<gene>
    <name evidence="2" type="ORF">AXF42_Ash012257</name>
</gene>
<protein>
    <submittedName>
        <fullName evidence="2">Uncharacterized protein</fullName>
    </submittedName>
</protein>